<dbReference type="AlphaFoldDB" id="A0A165L377"/>
<name>A0A165L377_9BACI</name>
<evidence type="ECO:0000313" key="2">
    <source>
        <dbReference type="EMBL" id="KZE50874.1"/>
    </source>
</evidence>
<dbReference type="RefSeq" id="WP_048005328.1">
    <property type="nucleotide sequence ID" value="NZ_JBLGCT010000001.1"/>
</dbReference>
<proteinExistence type="predicted"/>
<feature type="transmembrane region" description="Helical" evidence="1">
    <location>
        <begin position="60"/>
        <end position="79"/>
    </location>
</feature>
<sequence length="109" mass="11595">MLITLITLIVIASLYALLHLLTGSVQLFKGDIPVQNAVLFVAGSLCMAVYLVFFTNTLGALALLAAGFLVIQLGAILNGKFMNGKVTFSHQLIRFVLMLVVVGGFGLVI</sequence>
<organism evidence="2 3">
    <name type="scientific">Rossellomorea marisflavi</name>
    <dbReference type="NCBI Taxonomy" id="189381"/>
    <lineage>
        <taxon>Bacteria</taxon>
        <taxon>Bacillati</taxon>
        <taxon>Bacillota</taxon>
        <taxon>Bacilli</taxon>
        <taxon>Bacillales</taxon>
        <taxon>Bacillaceae</taxon>
        <taxon>Rossellomorea</taxon>
    </lineage>
</organism>
<dbReference type="OrthoDB" id="9916518at2"/>
<gene>
    <name evidence="2" type="ORF">AV649_15965</name>
</gene>
<dbReference type="Proteomes" id="UP000076510">
    <property type="component" value="Unassembled WGS sequence"/>
</dbReference>
<evidence type="ECO:0000313" key="3">
    <source>
        <dbReference type="Proteomes" id="UP000076510"/>
    </source>
</evidence>
<protein>
    <submittedName>
        <fullName evidence="2">Uncharacterized protein</fullName>
    </submittedName>
</protein>
<keyword evidence="1" id="KW-0472">Membrane</keyword>
<comment type="caution">
    <text evidence="2">The sequence shown here is derived from an EMBL/GenBank/DDBJ whole genome shotgun (WGS) entry which is preliminary data.</text>
</comment>
<keyword evidence="1" id="KW-1133">Transmembrane helix</keyword>
<evidence type="ECO:0000256" key="1">
    <source>
        <dbReference type="SAM" id="Phobius"/>
    </source>
</evidence>
<reference evidence="3" key="1">
    <citation type="submission" date="2016-01" db="EMBL/GenBank/DDBJ databases">
        <title>Whole genome sequencing of Bhargavaea cecembensis T14.</title>
        <authorList>
            <person name="Hong K.W."/>
        </authorList>
    </citation>
    <scope>NUCLEOTIDE SEQUENCE [LARGE SCALE GENOMIC DNA]</scope>
    <source>
        <strain evidence="3">M19</strain>
    </source>
</reference>
<dbReference type="PATRIC" id="fig|189381.9.peg.3102"/>
<accession>A0A165L377</accession>
<feature type="transmembrane region" description="Helical" evidence="1">
    <location>
        <begin position="6"/>
        <end position="25"/>
    </location>
</feature>
<feature type="transmembrane region" description="Helical" evidence="1">
    <location>
        <begin position="37"/>
        <end position="54"/>
    </location>
</feature>
<keyword evidence="1" id="KW-0812">Transmembrane</keyword>
<feature type="transmembrane region" description="Helical" evidence="1">
    <location>
        <begin position="91"/>
        <end position="108"/>
    </location>
</feature>
<dbReference type="EMBL" id="LQQY01000009">
    <property type="protein sequence ID" value="KZE50874.1"/>
    <property type="molecule type" value="Genomic_DNA"/>
</dbReference>